<evidence type="ECO:0000259" key="3">
    <source>
        <dbReference type="Pfam" id="PF03816"/>
    </source>
</evidence>
<proteinExistence type="inferred from homology"/>
<dbReference type="NCBIfam" id="TIGR00350">
    <property type="entry name" value="lytR_cpsA_psr"/>
    <property type="match status" value="1"/>
</dbReference>
<reference evidence="4 5" key="1">
    <citation type="submission" date="2020-08" db="EMBL/GenBank/DDBJ databases">
        <title>Genome public.</title>
        <authorList>
            <person name="Liu C."/>
            <person name="Sun Q."/>
        </authorList>
    </citation>
    <scope>NUCLEOTIDE SEQUENCE [LARGE SCALE GENOMIC DNA]</scope>
    <source>
        <strain evidence="4 5">NSJ-37</strain>
    </source>
</reference>
<dbReference type="Proteomes" id="UP000606193">
    <property type="component" value="Unassembled WGS sequence"/>
</dbReference>
<gene>
    <name evidence="4" type="ORF">H8704_07130</name>
</gene>
<sequence>MESYRNRAAQNQRIRKKKKKRKHILVFTLILLLLIMAGVLIVLSLVSKIDEIKNHPLEHIAVNEGLADGHLKNYTNIVVFGVDSRANALHENTRSDSIILVSINNKTHDVKLTSIFRDTYTRIDGHGYTKINHAYSYGGPDLAVNTINQNFDLNVQDFITVNFSALSNVIDALGGITLNIHKDELKWVNAYARDVAKINGMKYEKIKKPGKQTVTGVQATGYCRVRYTSGGDFTRAKRQRRVLTAIMEKAKKSSPMRLYRVLNEMLPQIYTSLTTQEILHLGMYLPFYDIKNSKGFPYELDCHRASDGIYYDFPTTLSSNVTKLHKKLFGTVNYKPTKTVEEITAGMGY</sequence>
<evidence type="ECO:0000313" key="4">
    <source>
        <dbReference type="EMBL" id="MBC8562401.1"/>
    </source>
</evidence>
<evidence type="ECO:0000256" key="2">
    <source>
        <dbReference type="SAM" id="Phobius"/>
    </source>
</evidence>
<name>A0ABR7N195_9FIRM</name>
<dbReference type="RefSeq" id="WP_249297809.1">
    <property type="nucleotide sequence ID" value="NZ_JACRSX010000007.1"/>
</dbReference>
<comment type="caution">
    <text evidence="4">The sequence shown here is derived from an EMBL/GenBank/DDBJ whole genome shotgun (WGS) entry which is preliminary data.</text>
</comment>
<keyword evidence="2" id="KW-0472">Membrane</keyword>
<dbReference type="PANTHER" id="PTHR33392">
    <property type="entry name" value="POLYISOPRENYL-TEICHOIC ACID--PEPTIDOGLYCAN TEICHOIC ACID TRANSFERASE TAGU"/>
    <property type="match status" value="1"/>
</dbReference>
<evidence type="ECO:0000313" key="5">
    <source>
        <dbReference type="Proteomes" id="UP000606193"/>
    </source>
</evidence>
<dbReference type="Gene3D" id="3.40.630.190">
    <property type="entry name" value="LCP protein"/>
    <property type="match status" value="1"/>
</dbReference>
<evidence type="ECO:0000256" key="1">
    <source>
        <dbReference type="ARBA" id="ARBA00006068"/>
    </source>
</evidence>
<accession>A0ABR7N195</accession>
<dbReference type="PANTHER" id="PTHR33392:SF6">
    <property type="entry name" value="POLYISOPRENYL-TEICHOIC ACID--PEPTIDOGLYCAN TEICHOIC ACID TRANSFERASE TAGU"/>
    <property type="match status" value="1"/>
</dbReference>
<keyword evidence="2" id="KW-0812">Transmembrane</keyword>
<protein>
    <submittedName>
        <fullName evidence="4">LCP family protein</fullName>
    </submittedName>
</protein>
<dbReference type="InterPro" id="IPR004474">
    <property type="entry name" value="LytR_CpsA_psr"/>
</dbReference>
<feature type="domain" description="Cell envelope-related transcriptional attenuator" evidence="3">
    <location>
        <begin position="94"/>
        <end position="251"/>
    </location>
</feature>
<keyword evidence="5" id="KW-1185">Reference proteome</keyword>
<dbReference type="Pfam" id="PF03816">
    <property type="entry name" value="LytR_cpsA_psr"/>
    <property type="match status" value="1"/>
</dbReference>
<dbReference type="EMBL" id="JACRSX010000007">
    <property type="protein sequence ID" value="MBC8562401.1"/>
    <property type="molecule type" value="Genomic_DNA"/>
</dbReference>
<keyword evidence="2" id="KW-1133">Transmembrane helix</keyword>
<dbReference type="InterPro" id="IPR050922">
    <property type="entry name" value="LytR/CpsA/Psr_CW_biosynth"/>
</dbReference>
<feature type="transmembrane region" description="Helical" evidence="2">
    <location>
        <begin position="24"/>
        <end position="46"/>
    </location>
</feature>
<organism evidence="4 5">
    <name type="scientific">Jutongia huaianensis</name>
    <dbReference type="NCBI Taxonomy" id="2763668"/>
    <lineage>
        <taxon>Bacteria</taxon>
        <taxon>Bacillati</taxon>
        <taxon>Bacillota</taxon>
        <taxon>Clostridia</taxon>
        <taxon>Lachnospirales</taxon>
        <taxon>Lachnospiraceae</taxon>
        <taxon>Jutongia</taxon>
    </lineage>
</organism>
<comment type="similarity">
    <text evidence="1">Belongs to the LytR/CpsA/Psr (LCP) family.</text>
</comment>